<evidence type="ECO:0000256" key="6">
    <source>
        <dbReference type="ARBA" id="ARBA00023136"/>
    </source>
</evidence>
<dbReference type="KEGG" id="mhos:CXR34_13420"/>
<keyword evidence="2" id="KW-1003">Cell membrane</keyword>
<dbReference type="EMBL" id="CP025299">
    <property type="protein sequence ID" value="AUG30347.1"/>
    <property type="molecule type" value="Genomic_DNA"/>
</dbReference>
<dbReference type="RefSeq" id="WP_101306671.1">
    <property type="nucleotide sequence ID" value="NZ_CP025299.1"/>
</dbReference>
<dbReference type="GO" id="GO:0005886">
    <property type="term" value="C:plasma membrane"/>
    <property type="evidence" value="ECO:0007669"/>
    <property type="project" value="UniProtKB-SubCell"/>
</dbReference>
<feature type="transmembrane region" description="Helical" evidence="8">
    <location>
        <begin position="7"/>
        <end position="25"/>
    </location>
</feature>
<comment type="subcellular location">
    <subcellularLocation>
        <location evidence="1">Cell membrane</location>
        <topology evidence="1">Multi-pass membrane protein</topology>
    </subcellularLocation>
</comment>
<keyword evidence="3" id="KW-0808">Transferase</keyword>
<dbReference type="Proteomes" id="UP000233276">
    <property type="component" value="Chromosome"/>
</dbReference>
<evidence type="ECO:0000256" key="5">
    <source>
        <dbReference type="ARBA" id="ARBA00022989"/>
    </source>
</evidence>
<evidence type="ECO:0000313" key="10">
    <source>
        <dbReference type="Proteomes" id="UP000233276"/>
    </source>
</evidence>
<gene>
    <name evidence="9" type="ORF">CXR34_13420</name>
</gene>
<keyword evidence="5 8" id="KW-1133">Transmembrane helix</keyword>
<dbReference type="InterPro" id="IPR018584">
    <property type="entry name" value="GT87"/>
</dbReference>
<dbReference type="GO" id="GO:0016758">
    <property type="term" value="F:hexosyltransferase activity"/>
    <property type="evidence" value="ECO:0007669"/>
    <property type="project" value="InterPro"/>
</dbReference>
<reference evidence="9 10" key="1">
    <citation type="submission" date="2017-12" db="EMBL/GenBank/DDBJ databases">
        <title>Isolation and characterization of estrogens degradatiion strain Microbacterium hominis SJTG1.</title>
        <authorList>
            <person name="Xiong W."/>
            <person name="Yin C."/>
            <person name="Zheng D."/>
            <person name="Liang R."/>
        </authorList>
    </citation>
    <scope>NUCLEOTIDE SEQUENCE [LARGE SCALE GENOMIC DNA]</scope>
    <source>
        <strain evidence="9 10">SJTG1</strain>
    </source>
</reference>
<feature type="transmembrane region" description="Helical" evidence="8">
    <location>
        <begin position="72"/>
        <end position="99"/>
    </location>
</feature>
<dbReference type="AlphaFoldDB" id="A0A2K9DLG5"/>
<evidence type="ECO:0000256" key="7">
    <source>
        <dbReference type="ARBA" id="ARBA00024033"/>
    </source>
</evidence>
<evidence type="ECO:0000256" key="8">
    <source>
        <dbReference type="SAM" id="Phobius"/>
    </source>
</evidence>
<sequence>MTRRSALWAAFVIVHVAVAWLGFLLPNEPMGDVYRVYEPWSLGALQGYGIVGIDQSWVYPQLALLPMLLAHAFAWIAGYTVAWALVVIAADAVAFAVLIGRAGSAGRRTAGWFWLCYIALLGPVGLYRLDGFTVALAVLGCLWLLGRPWLASVLLAVATWMKVWPAALLAAAVVVLRRRIALIGGALLVSAATLLVVVALGGAAHAFGFIGDQTTRGLQVEAPISMPYLWGALLGIPGFSVYYAQDLLTFQVTGTEIDPVIAAMTPALMIAMLAVVGLGAAAVMRGARYATLFPTLSLALVLGFIVFNKVGSPQYLCWLVPSLVVGLVIDRRRWSAPASVALFAALLTQLVYPLTYNGILYPQVVPVSLLTLRNLVLVAMFVWMLVRLVAVVRAPTGPARAARAAALETPTVRSLP</sequence>
<organism evidence="9 10">
    <name type="scientific">Microbacterium hominis</name>
    <dbReference type="NCBI Taxonomy" id="162426"/>
    <lineage>
        <taxon>Bacteria</taxon>
        <taxon>Bacillati</taxon>
        <taxon>Actinomycetota</taxon>
        <taxon>Actinomycetes</taxon>
        <taxon>Micrococcales</taxon>
        <taxon>Microbacteriaceae</taxon>
        <taxon>Microbacterium</taxon>
    </lineage>
</organism>
<accession>A0A2K9DLG5</accession>
<keyword evidence="6 8" id="KW-0472">Membrane</keyword>
<feature type="transmembrane region" description="Helical" evidence="8">
    <location>
        <begin position="313"/>
        <end position="329"/>
    </location>
</feature>
<feature type="transmembrane region" description="Helical" evidence="8">
    <location>
        <begin position="260"/>
        <end position="282"/>
    </location>
</feature>
<comment type="similarity">
    <text evidence="7">Belongs to the glycosyltransferase 87 family.</text>
</comment>
<keyword evidence="4 8" id="KW-0812">Transmembrane</keyword>
<feature type="transmembrane region" description="Helical" evidence="8">
    <location>
        <begin position="111"/>
        <end position="129"/>
    </location>
</feature>
<evidence type="ECO:0000256" key="2">
    <source>
        <dbReference type="ARBA" id="ARBA00022475"/>
    </source>
</evidence>
<evidence type="ECO:0000256" key="3">
    <source>
        <dbReference type="ARBA" id="ARBA00022679"/>
    </source>
</evidence>
<feature type="transmembrane region" description="Helical" evidence="8">
    <location>
        <begin position="375"/>
        <end position="394"/>
    </location>
</feature>
<name>A0A2K9DLG5_9MICO</name>
<feature type="transmembrane region" description="Helical" evidence="8">
    <location>
        <begin position="336"/>
        <end position="355"/>
    </location>
</feature>
<proteinExistence type="inferred from homology"/>
<evidence type="ECO:0000313" key="9">
    <source>
        <dbReference type="EMBL" id="AUG30347.1"/>
    </source>
</evidence>
<dbReference type="Pfam" id="PF09594">
    <property type="entry name" value="GT87"/>
    <property type="match status" value="1"/>
</dbReference>
<evidence type="ECO:0000256" key="1">
    <source>
        <dbReference type="ARBA" id="ARBA00004651"/>
    </source>
</evidence>
<feature type="transmembrane region" description="Helical" evidence="8">
    <location>
        <begin position="149"/>
        <end position="175"/>
    </location>
</feature>
<evidence type="ECO:0008006" key="11">
    <source>
        <dbReference type="Google" id="ProtNLM"/>
    </source>
</evidence>
<feature type="transmembrane region" description="Helical" evidence="8">
    <location>
        <begin position="187"/>
        <end position="210"/>
    </location>
</feature>
<protein>
    <recommendedName>
        <fullName evidence="11">DUF2029 domain-containing protein</fullName>
    </recommendedName>
</protein>
<evidence type="ECO:0000256" key="4">
    <source>
        <dbReference type="ARBA" id="ARBA00022692"/>
    </source>
</evidence>
<feature type="transmembrane region" description="Helical" evidence="8">
    <location>
        <begin position="289"/>
        <end position="307"/>
    </location>
</feature>